<dbReference type="EMBL" id="KE145358">
    <property type="protein sequence ID" value="EPE32858.1"/>
    <property type="molecule type" value="Genomic_DNA"/>
</dbReference>
<gene>
    <name evidence="1" type="ORF">GLAREA_05870</name>
</gene>
<dbReference type="PROSITE" id="PS50159">
    <property type="entry name" value="RIBOSOMAL_S13_2"/>
    <property type="match status" value="1"/>
</dbReference>
<reference evidence="1 2" key="1">
    <citation type="journal article" date="2013" name="BMC Genomics">
        <title>Genomics-driven discovery of the pneumocandin biosynthetic gene cluster in the fungus Glarea lozoyensis.</title>
        <authorList>
            <person name="Chen L."/>
            <person name="Yue Q."/>
            <person name="Zhang X."/>
            <person name="Xiang M."/>
            <person name="Wang C."/>
            <person name="Li S."/>
            <person name="Che Y."/>
            <person name="Ortiz-Lopez F.J."/>
            <person name="Bills G.F."/>
            <person name="Liu X."/>
            <person name="An Z."/>
        </authorList>
    </citation>
    <scope>NUCLEOTIDE SEQUENCE [LARGE SCALE GENOMIC DNA]</scope>
    <source>
        <strain evidence="2">ATCC 20868 / MF5171</strain>
    </source>
</reference>
<evidence type="ECO:0000313" key="1">
    <source>
        <dbReference type="EMBL" id="EPE32858.1"/>
    </source>
</evidence>
<dbReference type="SUPFAM" id="SSF46946">
    <property type="entry name" value="S13-like H2TH domain"/>
    <property type="match status" value="1"/>
</dbReference>
<dbReference type="GO" id="GO:0003676">
    <property type="term" value="F:nucleic acid binding"/>
    <property type="evidence" value="ECO:0007669"/>
    <property type="project" value="InterPro"/>
</dbReference>
<dbReference type="HOGENOM" id="CLU_1949012_0_0_1"/>
<dbReference type="Gene3D" id="1.10.8.50">
    <property type="match status" value="1"/>
</dbReference>
<sequence length="129" mass="14607">MRLQKSLETFFGLGNQHSTRILAKYSIFHTAKVGSIPSKTIAALTAELSTMKIETDLKRKIKDDILRLRDMDLDCKETQQNRSKVIERLKRRIMYIYKGAIASSALRGISSIVGLDATSISRHFSTVDF</sequence>
<dbReference type="Proteomes" id="UP000016922">
    <property type="component" value="Unassembled WGS sequence"/>
</dbReference>
<protein>
    <submittedName>
        <fullName evidence="1">S13-like H2TH</fullName>
    </submittedName>
</protein>
<keyword evidence="2" id="KW-1185">Reference proteome</keyword>
<dbReference type="AlphaFoldDB" id="S3E359"/>
<dbReference type="STRING" id="1116229.S3E359"/>
<organism evidence="1 2">
    <name type="scientific">Glarea lozoyensis (strain ATCC 20868 / MF5171)</name>
    <dbReference type="NCBI Taxonomy" id="1116229"/>
    <lineage>
        <taxon>Eukaryota</taxon>
        <taxon>Fungi</taxon>
        <taxon>Dikarya</taxon>
        <taxon>Ascomycota</taxon>
        <taxon>Pezizomycotina</taxon>
        <taxon>Leotiomycetes</taxon>
        <taxon>Helotiales</taxon>
        <taxon>Helotiaceae</taxon>
        <taxon>Glarea</taxon>
    </lineage>
</organism>
<evidence type="ECO:0000313" key="2">
    <source>
        <dbReference type="Proteomes" id="UP000016922"/>
    </source>
</evidence>
<dbReference type="OrthoDB" id="525520at2759"/>
<dbReference type="GeneID" id="19464924"/>
<accession>S3E359</accession>
<name>S3E359_GLAL2</name>
<proteinExistence type="predicted"/>
<dbReference type="KEGG" id="glz:GLAREA_05870"/>
<dbReference type="InterPro" id="IPR010979">
    <property type="entry name" value="Ribosomal_uS13-like_H2TH"/>
</dbReference>
<dbReference type="RefSeq" id="XP_008079475.1">
    <property type="nucleotide sequence ID" value="XM_008081284.1"/>
</dbReference>